<evidence type="ECO:0000313" key="5">
    <source>
        <dbReference type="Proteomes" id="UP000316639"/>
    </source>
</evidence>
<reference evidence="4 5" key="1">
    <citation type="submission" date="2019-07" db="EMBL/GenBank/DDBJ databases">
        <title>Lentzea xizangensis sp. nov., isolated from Qinghai-Tibetan Plateau Soils.</title>
        <authorList>
            <person name="Huang J."/>
        </authorList>
    </citation>
    <scope>NUCLEOTIDE SEQUENCE [LARGE SCALE GENOMIC DNA]</scope>
    <source>
        <strain evidence="4 5">FXJ1.1311</strain>
    </source>
</reference>
<evidence type="ECO:0000256" key="1">
    <source>
        <dbReference type="ARBA" id="ARBA00022729"/>
    </source>
</evidence>
<organism evidence="4 5">
    <name type="scientific">Lentzea tibetensis</name>
    <dbReference type="NCBI Taxonomy" id="2591470"/>
    <lineage>
        <taxon>Bacteria</taxon>
        <taxon>Bacillati</taxon>
        <taxon>Actinomycetota</taxon>
        <taxon>Actinomycetes</taxon>
        <taxon>Pseudonocardiales</taxon>
        <taxon>Pseudonocardiaceae</taxon>
        <taxon>Lentzea</taxon>
    </lineage>
</organism>
<comment type="caution">
    <text evidence="4">The sequence shown here is derived from an EMBL/GenBank/DDBJ whole genome shotgun (WGS) entry which is preliminary data.</text>
</comment>
<gene>
    <name evidence="4" type="ORF">FKR81_23640</name>
</gene>
<dbReference type="SUPFAM" id="SSF69318">
    <property type="entry name" value="Integrin alpha N-terminal domain"/>
    <property type="match status" value="2"/>
</dbReference>
<dbReference type="OrthoDB" id="9815928at2"/>
<dbReference type="RefSeq" id="WP_146354468.1">
    <property type="nucleotide sequence ID" value="NZ_VOBR01000015.1"/>
</dbReference>
<evidence type="ECO:0000313" key="4">
    <source>
        <dbReference type="EMBL" id="TWP49535.1"/>
    </source>
</evidence>
<accession>A0A563EQ95</accession>
<dbReference type="InterPro" id="IPR013517">
    <property type="entry name" value="FG-GAP"/>
</dbReference>
<feature type="signal peptide" evidence="3">
    <location>
        <begin position="1"/>
        <end position="26"/>
    </location>
</feature>
<dbReference type="AlphaFoldDB" id="A0A563EQ95"/>
<feature type="region of interest" description="Disordered" evidence="2">
    <location>
        <begin position="246"/>
        <end position="267"/>
    </location>
</feature>
<keyword evidence="1 3" id="KW-0732">Signal</keyword>
<protein>
    <submittedName>
        <fullName evidence="4">VCBS repeat-containing protein</fullName>
    </submittedName>
</protein>
<dbReference type="EMBL" id="VOBR01000015">
    <property type="protein sequence ID" value="TWP49535.1"/>
    <property type="molecule type" value="Genomic_DNA"/>
</dbReference>
<dbReference type="Proteomes" id="UP000316639">
    <property type="component" value="Unassembled WGS sequence"/>
</dbReference>
<proteinExistence type="predicted"/>
<sequence length="416" mass="42795">MSAKRIVTALAAVAASLLAGTAAAPAADGPAPPTTASAPFVLADFGFDQGWRVDRHPRFLADITGDGRADIVGFGNAGVFTAVARGDGGFGPAQFVLADFGFDQGWRIPQHPRFVTDVNGDGRADIVGIGNAGVFTAMSLGNGGFAPPQFVLAAFGTGRPFSRFFVADVNADGRNDLYSSSPRGIDIAIAQADGRYTGPVFATSEFSTTFNGFPFDAIRVADVTGDRRAELLAFRTNGPIRIVTATPRRDGSGTYPASIPAQSNTTSSPQLMDAIADITGDSQADLVAFGQVEPGSHSAVSRFAGTFADFAPASETFGAGSGWRADRPRTVVDITGDKRADIVGFGDAGVFTAVARGDGGFAPAGFVLADFGFNSGWRDALHVRLATDITGDGRADIVGFGNAGVFTAVARGDGGF</sequence>
<dbReference type="PANTHER" id="PTHR44103">
    <property type="entry name" value="PROPROTEIN CONVERTASE P"/>
    <property type="match status" value="1"/>
</dbReference>
<name>A0A563EQ95_9PSEU</name>
<evidence type="ECO:0000256" key="3">
    <source>
        <dbReference type="SAM" id="SignalP"/>
    </source>
</evidence>
<dbReference type="PANTHER" id="PTHR44103:SF1">
    <property type="entry name" value="PROPROTEIN CONVERTASE P"/>
    <property type="match status" value="1"/>
</dbReference>
<keyword evidence="5" id="KW-1185">Reference proteome</keyword>
<feature type="chain" id="PRO_5021931162" evidence="3">
    <location>
        <begin position="27"/>
        <end position="416"/>
    </location>
</feature>
<dbReference type="InterPro" id="IPR028994">
    <property type="entry name" value="Integrin_alpha_N"/>
</dbReference>
<dbReference type="Pfam" id="PF13517">
    <property type="entry name" value="FG-GAP_3"/>
    <property type="match status" value="1"/>
</dbReference>
<evidence type="ECO:0000256" key="2">
    <source>
        <dbReference type="SAM" id="MobiDB-lite"/>
    </source>
</evidence>